<dbReference type="InterPro" id="IPR000504">
    <property type="entry name" value="RRM_dom"/>
</dbReference>
<gene>
    <name evidence="4" type="ORF">BSTOLATCC_MIC13104</name>
</gene>
<dbReference type="AlphaFoldDB" id="A0AAU9INJ3"/>
<evidence type="ECO:0000313" key="5">
    <source>
        <dbReference type="Proteomes" id="UP001162131"/>
    </source>
</evidence>
<feature type="compositionally biased region" description="Basic and acidic residues" evidence="2">
    <location>
        <begin position="327"/>
        <end position="337"/>
    </location>
</feature>
<dbReference type="InterPro" id="IPR035979">
    <property type="entry name" value="RBD_domain_sf"/>
</dbReference>
<dbReference type="PROSITE" id="PS50102">
    <property type="entry name" value="RRM"/>
    <property type="match status" value="2"/>
</dbReference>
<evidence type="ECO:0000256" key="2">
    <source>
        <dbReference type="SAM" id="MobiDB-lite"/>
    </source>
</evidence>
<keyword evidence="5" id="KW-1185">Reference proteome</keyword>
<feature type="region of interest" description="Disordered" evidence="2">
    <location>
        <begin position="50"/>
        <end position="77"/>
    </location>
</feature>
<feature type="compositionally biased region" description="Basic and acidic residues" evidence="2">
    <location>
        <begin position="286"/>
        <end position="295"/>
    </location>
</feature>
<feature type="domain" description="RRM" evidence="3">
    <location>
        <begin position="78"/>
        <end position="153"/>
    </location>
</feature>
<evidence type="ECO:0000259" key="3">
    <source>
        <dbReference type="PROSITE" id="PS50102"/>
    </source>
</evidence>
<dbReference type="PANTHER" id="PTHR15241:SF304">
    <property type="entry name" value="RRM DOMAIN-CONTAINING PROTEIN"/>
    <property type="match status" value="1"/>
</dbReference>
<dbReference type="EMBL" id="CAJZBQ010000013">
    <property type="protein sequence ID" value="CAG9315331.1"/>
    <property type="molecule type" value="Genomic_DNA"/>
</dbReference>
<feature type="domain" description="RRM" evidence="3">
    <location>
        <begin position="160"/>
        <end position="236"/>
    </location>
</feature>
<name>A0AAU9INJ3_9CILI</name>
<feature type="compositionally biased region" description="Basic and acidic residues" evidence="2">
    <location>
        <begin position="252"/>
        <end position="279"/>
    </location>
</feature>
<dbReference type="SUPFAM" id="SSF54928">
    <property type="entry name" value="RNA-binding domain, RBD"/>
    <property type="match status" value="2"/>
</dbReference>
<dbReference type="SMART" id="SM00360">
    <property type="entry name" value="RRM"/>
    <property type="match status" value="2"/>
</dbReference>
<evidence type="ECO:0000256" key="1">
    <source>
        <dbReference type="PROSITE-ProRule" id="PRU00176"/>
    </source>
</evidence>
<feature type="compositionally biased region" description="Gly residues" evidence="2">
    <location>
        <begin position="296"/>
        <end position="326"/>
    </location>
</feature>
<proteinExistence type="predicted"/>
<evidence type="ECO:0000313" key="4">
    <source>
        <dbReference type="EMBL" id="CAG9315331.1"/>
    </source>
</evidence>
<accession>A0AAU9INJ3</accession>
<dbReference type="Pfam" id="PF00076">
    <property type="entry name" value="RRM_1"/>
    <property type="match status" value="2"/>
</dbReference>
<reference evidence="4" key="1">
    <citation type="submission" date="2021-09" db="EMBL/GenBank/DDBJ databases">
        <authorList>
            <consortium name="AG Swart"/>
            <person name="Singh M."/>
            <person name="Singh A."/>
            <person name="Seah K."/>
            <person name="Emmerich C."/>
        </authorList>
    </citation>
    <scope>NUCLEOTIDE SEQUENCE</scope>
    <source>
        <strain evidence="4">ATCC30299</strain>
    </source>
</reference>
<organism evidence="4 5">
    <name type="scientific">Blepharisma stoltei</name>
    <dbReference type="NCBI Taxonomy" id="1481888"/>
    <lineage>
        <taxon>Eukaryota</taxon>
        <taxon>Sar</taxon>
        <taxon>Alveolata</taxon>
        <taxon>Ciliophora</taxon>
        <taxon>Postciliodesmatophora</taxon>
        <taxon>Heterotrichea</taxon>
        <taxon>Heterotrichida</taxon>
        <taxon>Blepharismidae</taxon>
        <taxon>Blepharisma</taxon>
    </lineage>
</organism>
<sequence>MVLITFAKQLGRAVIRRKAATPFMKPSSLGFNLYKAFSTAPVSTLRQFGTFDEGSRNQSSEDSFEPRTPQPAFNNPDTDLFMGGLDWSAGEKEIKEFFSGLGEITIRIPKNPEGRSRGFAFIRFSSAESAKKALENNGKELLGRTIKIAPAGEKPPTKNNKLFVANISNSINQDTLTQHFSQYGKVVSTKIVNDQEGNPRGFGFVEFENADDALKALKSSGVELDGRALVVNISLPKSRTADHGDNFGARRQRFDDSHEEDRRGGYGNRRGGDDFDGSRRGGYGSRRGDDYEEGGRGGYEGGRGGFEGGRGGFEGGRGGYDGGRGGFDGRRGSKREY</sequence>
<dbReference type="CDD" id="cd00590">
    <property type="entry name" value="RRM_SF"/>
    <property type="match status" value="1"/>
</dbReference>
<keyword evidence="1" id="KW-0694">RNA-binding</keyword>
<dbReference type="Proteomes" id="UP001162131">
    <property type="component" value="Unassembled WGS sequence"/>
</dbReference>
<dbReference type="PANTHER" id="PTHR15241">
    <property type="entry name" value="TRANSFORMER-2-RELATED"/>
    <property type="match status" value="1"/>
</dbReference>
<dbReference type="Gene3D" id="3.30.70.330">
    <property type="match status" value="2"/>
</dbReference>
<comment type="caution">
    <text evidence="4">The sequence shown here is derived from an EMBL/GenBank/DDBJ whole genome shotgun (WGS) entry which is preliminary data.</text>
</comment>
<dbReference type="InterPro" id="IPR012677">
    <property type="entry name" value="Nucleotide-bd_a/b_plait_sf"/>
</dbReference>
<feature type="region of interest" description="Disordered" evidence="2">
    <location>
        <begin position="239"/>
        <end position="337"/>
    </location>
</feature>
<dbReference type="GO" id="GO:0003723">
    <property type="term" value="F:RNA binding"/>
    <property type="evidence" value="ECO:0007669"/>
    <property type="project" value="UniProtKB-UniRule"/>
</dbReference>
<protein>
    <recommendedName>
        <fullName evidence="3">RRM domain-containing protein</fullName>
    </recommendedName>
</protein>